<comment type="subcellular location">
    <subcellularLocation>
        <location evidence="1">Cell envelope</location>
    </subcellularLocation>
</comment>
<dbReference type="Gene3D" id="1.50.10.100">
    <property type="entry name" value="Chondroitin AC/alginate lyase"/>
    <property type="match status" value="1"/>
</dbReference>
<proteinExistence type="predicted"/>
<dbReference type="InterPro" id="IPR012480">
    <property type="entry name" value="Hepar_II_III_C"/>
</dbReference>
<organism evidence="3 4">
    <name type="scientific">Microbacterium hatanonis</name>
    <dbReference type="NCBI Taxonomy" id="404366"/>
    <lineage>
        <taxon>Bacteria</taxon>
        <taxon>Bacillati</taxon>
        <taxon>Actinomycetota</taxon>
        <taxon>Actinomycetes</taxon>
        <taxon>Micrococcales</taxon>
        <taxon>Microbacteriaceae</taxon>
        <taxon>Microbacterium</taxon>
    </lineage>
</organism>
<accession>A0A5C8HXP9</accession>
<comment type="caution">
    <text evidence="3">The sequence shown here is derived from an EMBL/GenBank/DDBJ whole genome shotgun (WGS) entry which is preliminary data.</text>
</comment>
<reference evidence="3 4" key="1">
    <citation type="submission" date="2019-08" db="EMBL/GenBank/DDBJ databases">
        <authorList>
            <person name="Dong K."/>
        </authorList>
    </citation>
    <scope>NUCLEOTIDE SEQUENCE [LARGE SCALE GENOMIC DNA]</scope>
    <source>
        <strain evidence="3 4">JCM14558</strain>
    </source>
</reference>
<gene>
    <name evidence="3" type="ORF">FVP77_12615</name>
</gene>
<dbReference type="GO" id="GO:0030313">
    <property type="term" value="C:cell envelope"/>
    <property type="evidence" value="ECO:0007669"/>
    <property type="project" value="UniProtKB-SubCell"/>
</dbReference>
<dbReference type="AlphaFoldDB" id="A0A5C8HXP9"/>
<dbReference type="Proteomes" id="UP000321034">
    <property type="component" value="Unassembled WGS sequence"/>
</dbReference>
<dbReference type="OrthoDB" id="9793856at2"/>
<sequence>MIASGREARHRKGPIIATTLTGSRVRPLIDILASQAGADTGEWEVALSRLLPPPDQSLPVSSATDRGVWGPAGSVDSPTVRAIIGRAEAERDTSWPQPLASDAARVHRDGDREVWERPAFERQRRLTRAVVAAAHTLDDAWIDAVADGVQLLCEQSSWCWPAHDDTRERHGAVLATISAPFLDLGAGEVAAQLAWIDHLLADALDARYPGLRARIRDEVRERVIDPFLERRDWHWIGLDGDVHNWNPWIHGNVLTAALRLLDDPRDSRLRVETIALALDGIDRYVAALPDDGAIDEGFGYWWNGACRALEALDLLAVATGDALDPTRHIAALRETIAFPHRSHLGGPWYVNFADGQARPSTDQPWHALHRAALRVGDDAAAAHAASHRNEGAAVASEAEGLGRVLRGMTDPAWVGAAGTTPLPRDVVLPSTQMLLARQDAGRTEGLTLVVKGGHNGENHNHNDVGSFIVAADGVPVIVDAGRPTYTKQTFGPDRYDIWTMQSTWHNVPEIRGAAQPPGRRWAASDVVVDVSDHASAQDLELAGAYDVDALHGWRRRARLDRRAQRVEIIDEWQLEPSVGSPASTSLHLLIAGTVSLHPGGARVVPVASAPPVVVRWPREIIARSEVRSLTDPFLSDVWGRTLTRVILPVDDRARAVITVEMDDRLVAGSTEKGAVR</sequence>
<protein>
    <recommendedName>
        <fullName evidence="2">Heparinase II/III-like C-terminal domain-containing protein</fullName>
    </recommendedName>
</protein>
<evidence type="ECO:0000259" key="2">
    <source>
        <dbReference type="Pfam" id="PF07940"/>
    </source>
</evidence>
<dbReference type="GO" id="GO:0016829">
    <property type="term" value="F:lyase activity"/>
    <property type="evidence" value="ECO:0007669"/>
    <property type="project" value="InterPro"/>
</dbReference>
<dbReference type="Gene3D" id="2.70.98.70">
    <property type="match status" value="1"/>
</dbReference>
<dbReference type="Pfam" id="PF07940">
    <property type="entry name" value="Hepar_II_III_C"/>
    <property type="match status" value="1"/>
</dbReference>
<evidence type="ECO:0000313" key="3">
    <source>
        <dbReference type="EMBL" id="TXK09736.1"/>
    </source>
</evidence>
<evidence type="ECO:0000313" key="4">
    <source>
        <dbReference type="Proteomes" id="UP000321034"/>
    </source>
</evidence>
<keyword evidence="4" id="KW-1185">Reference proteome</keyword>
<dbReference type="InterPro" id="IPR008929">
    <property type="entry name" value="Chondroitin_lyas"/>
</dbReference>
<dbReference type="SUPFAM" id="SSF48230">
    <property type="entry name" value="Chondroitin AC/alginate lyase"/>
    <property type="match status" value="1"/>
</dbReference>
<feature type="domain" description="Heparinase II/III-like C-terminal" evidence="2">
    <location>
        <begin position="446"/>
        <end position="603"/>
    </location>
</feature>
<dbReference type="EMBL" id="VRSV01000002">
    <property type="protein sequence ID" value="TXK09736.1"/>
    <property type="molecule type" value="Genomic_DNA"/>
</dbReference>
<name>A0A5C8HXP9_9MICO</name>
<evidence type="ECO:0000256" key="1">
    <source>
        <dbReference type="ARBA" id="ARBA00004196"/>
    </source>
</evidence>